<keyword evidence="2" id="KW-0378">Hydrolase</keyword>
<evidence type="ECO:0000259" key="1">
    <source>
        <dbReference type="Pfam" id="PF12146"/>
    </source>
</evidence>
<reference evidence="2 3" key="1">
    <citation type="submission" date="2020-08" db="EMBL/GenBank/DDBJ databases">
        <title>Dyella sp. G9 isolated from forest soil.</title>
        <authorList>
            <person name="Fu J."/>
            <person name="Qiu L."/>
        </authorList>
    </citation>
    <scope>NUCLEOTIDE SEQUENCE [LARGE SCALE GENOMIC DNA]</scope>
    <source>
        <strain evidence="2 3">G9</strain>
    </source>
</reference>
<dbReference type="GO" id="GO:0016787">
    <property type="term" value="F:hydrolase activity"/>
    <property type="evidence" value="ECO:0007669"/>
    <property type="project" value="UniProtKB-KW"/>
</dbReference>
<dbReference type="InterPro" id="IPR022742">
    <property type="entry name" value="Hydrolase_4"/>
</dbReference>
<keyword evidence="3" id="KW-1185">Reference proteome</keyword>
<organism evidence="2 3">
    <name type="scientific">Dyella telluris</name>
    <dbReference type="NCBI Taxonomy" id="2763498"/>
    <lineage>
        <taxon>Bacteria</taxon>
        <taxon>Pseudomonadati</taxon>
        <taxon>Pseudomonadota</taxon>
        <taxon>Gammaproteobacteria</taxon>
        <taxon>Lysobacterales</taxon>
        <taxon>Rhodanobacteraceae</taxon>
        <taxon>Dyella</taxon>
    </lineage>
</organism>
<dbReference type="InterPro" id="IPR051044">
    <property type="entry name" value="MAG_DAG_Lipase"/>
</dbReference>
<dbReference type="Gene3D" id="3.40.50.1820">
    <property type="entry name" value="alpha/beta hydrolase"/>
    <property type="match status" value="1"/>
</dbReference>
<dbReference type="Proteomes" id="UP000515873">
    <property type="component" value="Chromosome"/>
</dbReference>
<dbReference type="Pfam" id="PF12146">
    <property type="entry name" value="Hydrolase_4"/>
    <property type="match status" value="1"/>
</dbReference>
<feature type="domain" description="Serine aminopeptidase S33" evidence="1">
    <location>
        <begin position="92"/>
        <end position="224"/>
    </location>
</feature>
<evidence type="ECO:0000313" key="2">
    <source>
        <dbReference type="EMBL" id="QNK00662.1"/>
    </source>
</evidence>
<dbReference type="KEGG" id="dtl:H8F01_16420"/>
<proteinExistence type="predicted"/>
<dbReference type="RefSeq" id="WP_187056134.1">
    <property type="nucleotide sequence ID" value="NZ_CP060412.1"/>
</dbReference>
<protein>
    <submittedName>
        <fullName evidence="2">Alpha/beta hydrolase</fullName>
    </submittedName>
</protein>
<gene>
    <name evidence="2" type="ORF">H8F01_16420</name>
</gene>
<evidence type="ECO:0000313" key="3">
    <source>
        <dbReference type="Proteomes" id="UP000515873"/>
    </source>
</evidence>
<accession>A0A7G8Q1K4</accession>
<dbReference type="AlphaFoldDB" id="A0A7G8Q1K4"/>
<name>A0A7G8Q1K4_9GAMM</name>
<dbReference type="PANTHER" id="PTHR11614">
    <property type="entry name" value="PHOSPHOLIPASE-RELATED"/>
    <property type="match status" value="1"/>
</dbReference>
<dbReference type="InterPro" id="IPR029058">
    <property type="entry name" value="AB_hydrolase_fold"/>
</dbReference>
<dbReference type="SUPFAM" id="SSF53474">
    <property type="entry name" value="alpha/beta-Hydrolases"/>
    <property type="match status" value="1"/>
</dbReference>
<dbReference type="EMBL" id="CP060412">
    <property type="protein sequence ID" value="QNK00662.1"/>
    <property type="molecule type" value="Genomic_DNA"/>
</dbReference>
<sequence>MTRQARPAAKTHRRGPGVITLGAVRAGFAVGSRIAPARAVKRAVRIFITPFSSSRKRAQAARPDADMQRGELTVNGQRIATYTWGDPTKQPYVLLVHGWSSFGLRYQPWVQPLREMGYALVAFDQPGHGLSGGQHCTLPDFIETVRDVGRHFGDAELTIAHSLGGAAAALAQGEAWHSKKLILIAPAADPVAATQRFTRFVRLGGHLTGRMHASLEAMTGINIHDLQVHRHLPALGQPALIVHDMDDHDVPWAEGERYTRHWHGARLHTTQGLGHHKVLDAPEVIEVSLAFLRGEEVGERVVSSPNLPFGDS</sequence>